<dbReference type="PANTHER" id="PTHR42978">
    <property type="entry name" value="QUORUM-QUENCHING LACTONASE YTNP-RELATED-RELATED"/>
    <property type="match status" value="1"/>
</dbReference>
<dbReference type="Gene3D" id="3.60.15.10">
    <property type="entry name" value="Ribonuclease Z/Hydroxyacylglutathione hydrolase-like"/>
    <property type="match status" value="1"/>
</dbReference>
<dbReference type="EMBL" id="JTJJ01000096">
    <property type="protein sequence ID" value="KHJ66105.1"/>
    <property type="molecule type" value="Genomic_DNA"/>
</dbReference>
<dbReference type="RefSeq" id="WP_039335274.1">
    <property type="nucleotide sequence ID" value="NZ_JTJJ01000096.1"/>
</dbReference>
<proteinExistence type="inferred from homology"/>
<feature type="domain" description="Metallo-beta-lactamase" evidence="5">
    <location>
        <begin position="55"/>
        <end position="252"/>
    </location>
</feature>
<organism evidence="6 7">
    <name type="scientific">Pantoea rodasii</name>
    <dbReference type="NCBI Taxonomy" id="1076549"/>
    <lineage>
        <taxon>Bacteria</taxon>
        <taxon>Pseudomonadati</taxon>
        <taxon>Pseudomonadota</taxon>
        <taxon>Gammaproteobacteria</taxon>
        <taxon>Enterobacterales</taxon>
        <taxon>Erwiniaceae</taxon>
        <taxon>Pantoea</taxon>
    </lineage>
</organism>
<evidence type="ECO:0000256" key="4">
    <source>
        <dbReference type="ARBA" id="ARBA00022833"/>
    </source>
</evidence>
<dbReference type="SUPFAM" id="SSF56281">
    <property type="entry name" value="Metallo-hydrolase/oxidoreductase"/>
    <property type="match status" value="1"/>
</dbReference>
<evidence type="ECO:0000313" key="7">
    <source>
        <dbReference type="Proteomes" id="UP000030853"/>
    </source>
</evidence>
<dbReference type="GO" id="GO:0046872">
    <property type="term" value="F:metal ion binding"/>
    <property type="evidence" value="ECO:0007669"/>
    <property type="project" value="UniProtKB-KW"/>
</dbReference>
<keyword evidence="2" id="KW-0479">Metal-binding</keyword>
<comment type="similarity">
    <text evidence="1">Belongs to the metallo-beta-lactamase superfamily.</text>
</comment>
<dbReference type="GO" id="GO:0016787">
    <property type="term" value="F:hydrolase activity"/>
    <property type="evidence" value="ECO:0007669"/>
    <property type="project" value="UniProtKB-KW"/>
</dbReference>
<keyword evidence="4" id="KW-0862">Zinc</keyword>
<evidence type="ECO:0000313" key="6">
    <source>
        <dbReference type="EMBL" id="KHJ66105.1"/>
    </source>
</evidence>
<dbReference type="CDD" id="cd07720">
    <property type="entry name" value="OPHC2-like_MBL-fold"/>
    <property type="match status" value="1"/>
</dbReference>
<dbReference type="InterPro" id="IPR051013">
    <property type="entry name" value="MBL_superfamily_lactonases"/>
</dbReference>
<keyword evidence="3" id="KW-0378">Hydrolase</keyword>
<name>A0A0B1R4U1_9GAMM</name>
<dbReference type="PANTHER" id="PTHR42978:SF6">
    <property type="entry name" value="QUORUM-QUENCHING LACTONASE YTNP-RELATED"/>
    <property type="match status" value="1"/>
</dbReference>
<dbReference type="AlphaFoldDB" id="A0A0B1R4U1"/>
<gene>
    <name evidence="6" type="ORF">QU24_21115</name>
</gene>
<dbReference type="SMART" id="SM00849">
    <property type="entry name" value="Lactamase_B"/>
    <property type="match status" value="1"/>
</dbReference>
<accession>A0A0B1R4U1</accession>
<comment type="caution">
    <text evidence="6">The sequence shown here is derived from an EMBL/GenBank/DDBJ whole genome shotgun (WGS) entry which is preliminary data.</text>
</comment>
<dbReference type="InterPro" id="IPR036866">
    <property type="entry name" value="RibonucZ/Hydroxyglut_hydro"/>
</dbReference>
<dbReference type="Pfam" id="PF00753">
    <property type="entry name" value="Lactamase_B"/>
    <property type="match status" value="1"/>
</dbReference>
<evidence type="ECO:0000259" key="5">
    <source>
        <dbReference type="SMART" id="SM00849"/>
    </source>
</evidence>
<evidence type="ECO:0000256" key="3">
    <source>
        <dbReference type="ARBA" id="ARBA00022801"/>
    </source>
</evidence>
<evidence type="ECO:0000256" key="1">
    <source>
        <dbReference type="ARBA" id="ARBA00007749"/>
    </source>
</evidence>
<reference evidence="6 7" key="1">
    <citation type="submission" date="2014-11" db="EMBL/GenBank/DDBJ databases">
        <title>Genome sequencing of Pantoea rodasii ND03.</title>
        <authorList>
            <person name="Muhamad Yunos N.Y."/>
            <person name="Chan K.-G."/>
        </authorList>
    </citation>
    <scope>NUCLEOTIDE SEQUENCE [LARGE SCALE GENOMIC DNA]</scope>
    <source>
        <strain evidence="6 7">ND03</strain>
    </source>
</reference>
<protein>
    <submittedName>
        <fullName evidence="6">Beta-lactamase</fullName>
    </submittedName>
</protein>
<dbReference type="InterPro" id="IPR001279">
    <property type="entry name" value="Metallo-B-lactamas"/>
</dbReference>
<evidence type="ECO:0000256" key="2">
    <source>
        <dbReference type="ARBA" id="ARBA00022723"/>
    </source>
</evidence>
<sequence>MVTISFSSQRVGHYQVTAISDGTMQASLELLSGIDLPAAEKIQSQSGITVPGDIHIYCYLIRGAGRTILIDSGRGAVGELQRNLQALGVTPESIDTLLLTHAHPDHIGGLLNEAGQPAFINAQLYVHPAEAAFWLDDGQHTGNERTQRNALSVRRTLEAYRPSLRLIEEPAITPDIQALSLPGHTPGHTGYLIHSGDESVLIWGDIVHYPHIQLARPEVSIVFDHDPVLAEATRKAIVEKVFQDKTLVAGMHFGKSAFGYIERDSTMGYVLRGQPQDASR</sequence>
<dbReference type="Proteomes" id="UP000030853">
    <property type="component" value="Unassembled WGS sequence"/>
</dbReference>